<sequence length="606" mass="67568">MDESSRMTEGCINDDTILVEDRAEAPSPSSSEPHQAMFETPPEDSEEWGNHREDMEICSPITDPPSSAEIKTAKLNEQKTRIFVDQYQYWRFKRRSDKIRWHCTKHGSHKCRAKVTTGRPLETEDTVIVIALDNSHNHPPEIESDSGVLQGVTGLGEVTTSNVPNAVSNTILGDKISSKSSKNPGFKLCYISLYRKFLLKFSENPKFDTEHILKALHKIYSSKTNLSSAIMRILEYQEKITRDLKTLEKSPNAQIIALDRYDHRKFNKKEVPIDCPQADNGESTGGTTIKDTQPQTWRTSLRSKLQRLLPKQKKSDASQKILDSIVTRDTGNEDSDKDFTNAENRDSDRTKHGETIQSSASTDEITPVQARAQDSDNIPDVSTCSSQMKNISEGASNSNIIENSAQSDVMFDDNSVEFFPNFDGRLPLDLNLEGSVTTGPSITPFAPLPVFNSAFTIPPVNTSVNYNPLPLASQSSLSYAQSFNQSSVNRCPDHEEAMILRRKVEHLEKEVLRRDLQSAQDKLFAVENILLHQAAASRQNLATTACFGAMSSSMSSLSPYYFNNAQVTSNNVTTLNPTQAGGIWGNPANQPTQSYQTPQTGPHFFY</sequence>
<name>A0ACC2N1T7_9HYME</name>
<organism evidence="1 2">
    <name type="scientific">Eretmocerus hayati</name>
    <dbReference type="NCBI Taxonomy" id="131215"/>
    <lineage>
        <taxon>Eukaryota</taxon>
        <taxon>Metazoa</taxon>
        <taxon>Ecdysozoa</taxon>
        <taxon>Arthropoda</taxon>
        <taxon>Hexapoda</taxon>
        <taxon>Insecta</taxon>
        <taxon>Pterygota</taxon>
        <taxon>Neoptera</taxon>
        <taxon>Endopterygota</taxon>
        <taxon>Hymenoptera</taxon>
        <taxon>Apocrita</taxon>
        <taxon>Proctotrupomorpha</taxon>
        <taxon>Chalcidoidea</taxon>
        <taxon>Aphelinidae</taxon>
        <taxon>Aphelininae</taxon>
        <taxon>Eretmocerus</taxon>
    </lineage>
</organism>
<accession>A0ACC2N1T7</accession>
<gene>
    <name evidence="1" type="ORF">QAD02_006764</name>
</gene>
<proteinExistence type="predicted"/>
<dbReference type="Proteomes" id="UP001239111">
    <property type="component" value="Chromosome 4"/>
</dbReference>
<dbReference type="EMBL" id="CM056744">
    <property type="protein sequence ID" value="KAJ8665102.1"/>
    <property type="molecule type" value="Genomic_DNA"/>
</dbReference>
<comment type="caution">
    <text evidence="1">The sequence shown here is derived from an EMBL/GenBank/DDBJ whole genome shotgun (WGS) entry which is preliminary data.</text>
</comment>
<evidence type="ECO:0000313" key="2">
    <source>
        <dbReference type="Proteomes" id="UP001239111"/>
    </source>
</evidence>
<protein>
    <submittedName>
        <fullName evidence="1">Uncharacterized protein</fullName>
    </submittedName>
</protein>
<reference evidence="1" key="1">
    <citation type="submission" date="2023-04" db="EMBL/GenBank/DDBJ databases">
        <title>A chromosome-level genome assembly of the parasitoid wasp Eretmocerus hayati.</title>
        <authorList>
            <person name="Zhong Y."/>
            <person name="Liu S."/>
            <person name="Liu Y."/>
        </authorList>
    </citation>
    <scope>NUCLEOTIDE SEQUENCE</scope>
    <source>
        <strain evidence="1">ZJU_SS_LIU_2023</strain>
    </source>
</reference>
<evidence type="ECO:0000313" key="1">
    <source>
        <dbReference type="EMBL" id="KAJ8665102.1"/>
    </source>
</evidence>
<keyword evidence="2" id="KW-1185">Reference proteome</keyword>